<proteinExistence type="predicted"/>
<dbReference type="RefSeq" id="WP_004659058.1">
    <property type="nucleotide sequence ID" value="NZ_BMDV01000005.1"/>
</dbReference>
<organism evidence="1 2">
    <name type="scientific">Acinetobacter modestus</name>
    <dbReference type="NCBI Taxonomy" id="1776740"/>
    <lineage>
        <taxon>Bacteria</taxon>
        <taxon>Pseudomonadati</taxon>
        <taxon>Pseudomonadota</taxon>
        <taxon>Gammaproteobacteria</taxon>
        <taxon>Moraxellales</taxon>
        <taxon>Moraxellaceae</taxon>
        <taxon>Acinetobacter</taxon>
    </lineage>
</organism>
<dbReference type="GeneID" id="92833742"/>
<keyword evidence="2" id="KW-1185">Reference proteome</keyword>
<evidence type="ECO:0000313" key="2">
    <source>
        <dbReference type="Proteomes" id="UP000013190"/>
    </source>
</evidence>
<accession>A0ABN0JS92</accession>
<dbReference type="Proteomes" id="UP000013190">
    <property type="component" value="Unassembled WGS sequence"/>
</dbReference>
<protein>
    <submittedName>
        <fullName evidence="1">Uncharacterized protein</fullName>
    </submittedName>
</protein>
<name>A0ABN0JS92_9GAMM</name>
<comment type="caution">
    <text evidence="1">The sequence shown here is derived from an EMBL/GenBank/DDBJ whole genome shotgun (WGS) entry which is preliminary data.</text>
</comment>
<dbReference type="EMBL" id="APOJ01000015">
    <property type="protein sequence ID" value="ENU28198.1"/>
    <property type="molecule type" value="Genomic_DNA"/>
</dbReference>
<evidence type="ECO:0000313" key="1">
    <source>
        <dbReference type="EMBL" id="ENU28198.1"/>
    </source>
</evidence>
<gene>
    <name evidence="1" type="ORF">F992_00306</name>
</gene>
<reference evidence="1 2" key="2">
    <citation type="journal article" date="2016" name="Int. J. Syst. Evol. Microbiol.">
        <title>Taxonomy of haemolytic and/or proteolytic strains of the genus Acinetobacter with the proposal of Acinetobacter courvalinii sp. nov. (genomic species 14 sensu Bouvet &amp; Jeanjean), Acinetobacter dispersus sp. nov. (genomic species 17), Acinetobacter modestus sp. nov., Acinetobacter proteolyticus sp. nov. and Acinetobacter vivianii sp. nov.</title>
        <authorList>
            <person name="Nemec A."/>
            <person name="Radolfova-Krizova L."/>
            <person name="Maixnerova M."/>
            <person name="Vrestiakova E."/>
            <person name="Jezek P."/>
            <person name="Sedo O."/>
        </authorList>
    </citation>
    <scope>NUCLEOTIDE SEQUENCE [LARGE SCALE GENOMIC DNA]</scope>
    <source>
        <strain evidence="1 2">NIPH 236</strain>
    </source>
</reference>
<sequence>MQYSSPHHCIERAKKLIEVGDKVSLRYAALELRMAMEFLTYEKLDATGNHIPKYIVDAWQPPQAVKALLEYDQLGDKSFKIFAGIEEEYGKPAKDMKLVGEHKSLGFKWLRKHYNKVGKYLHGHRTTEELMPEKELKNYLQEVAAAVEEANSGNIRGAAFIQPFDVTCEKCGQPFVVAKCSLENTKKFYCFNANCRAEYYGELTGENSAKFCLLATTFDCATCDAKISVENRHLKLGFKFKCGECKTEHELCSRQWGYVANVPNGES</sequence>
<reference evidence="2" key="1">
    <citation type="submission" date="2013-02" db="EMBL/GenBank/DDBJ databases">
        <title>The Genome Sequence of Acinetobacter sp. NIPH 236.</title>
        <authorList>
            <consortium name="The Broad Institute Genome Sequencing Platform"/>
            <consortium name="The Broad Institute Genome Sequencing Center for Infectious Disease"/>
            <person name="Cerqueira G."/>
            <person name="Feldgarden M."/>
            <person name="Courvalin P."/>
            <person name="Perichon B."/>
            <person name="Grillot-Courvalin C."/>
            <person name="Clermont D."/>
            <person name="Rocha E."/>
            <person name="Yoon E.-J."/>
            <person name="Nemec A."/>
            <person name="Walker B."/>
            <person name="Young S.K."/>
            <person name="Zeng Q."/>
            <person name="Gargeya S."/>
            <person name="Fitzgerald M."/>
            <person name="Haas B."/>
            <person name="Abouelleil A."/>
            <person name="Alvarado L."/>
            <person name="Arachchi H.M."/>
            <person name="Berlin A.M."/>
            <person name="Chapman S.B."/>
            <person name="Dewar J."/>
            <person name="Goldberg J."/>
            <person name="Griggs A."/>
            <person name="Gujja S."/>
            <person name="Hansen M."/>
            <person name="Howarth C."/>
            <person name="Imamovic A."/>
            <person name="Larimer J."/>
            <person name="McCowan C."/>
            <person name="Murphy C."/>
            <person name="Neiman D."/>
            <person name="Pearson M."/>
            <person name="Priest M."/>
            <person name="Roberts A."/>
            <person name="Saif S."/>
            <person name="Shea T."/>
            <person name="Sisk P."/>
            <person name="Sykes S."/>
            <person name="Wortman J."/>
            <person name="Nusbaum C."/>
            <person name="Birren B."/>
        </authorList>
    </citation>
    <scope>NUCLEOTIDE SEQUENCE [LARGE SCALE GENOMIC DNA]</scope>
    <source>
        <strain evidence="2">NIPH 236</strain>
    </source>
</reference>